<evidence type="ECO:0000313" key="3">
    <source>
        <dbReference type="Proteomes" id="UP000499080"/>
    </source>
</evidence>
<gene>
    <name evidence="2" type="ORF">AVEN_254285_1</name>
</gene>
<sequence length="101" mass="11456">MRELSCFPETTTSRRAHTHLIDSGRPRMPINGSPESVSLTATCLRLPPPLQQKRDGRQETESVFCNADWGIFAMEVRHRSGRQKQRRREGALAPSLLAEKN</sequence>
<dbReference type="AlphaFoldDB" id="A0A4Y2FD36"/>
<proteinExistence type="predicted"/>
<name>A0A4Y2FD36_ARAVE</name>
<comment type="caution">
    <text evidence="2">The sequence shown here is derived from an EMBL/GenBank/DDBJ whole genome shotgun (WGS) entry which is preliminary data.</text>
</comment>
<dbReference type="Proteomes" id="UP000499080">
    <property type="component" value="Unassembled WGS sequence"/>
</dbReference>
<reference evidence="2 3" key="1">
    <citation type="journal article" date="2019" name="Sci. Rep.">
        <title>Orb-weaving spider Araneus ventricosus genome elucidates the spidroin gene catalogue.</title>
        <authorList>
            <person name="Kono N."/>
            <person name="Nakamura H."/>
            <person name="Ohtoshi R."/>
            <person name="Moran D.A.P."/>
            <person name="Shinohara A."/>
            <person name="Yoshida Y."/>
            <person name="Fujiwara M."/>
            <person name="Mori M."/>
            <person name="Tomita M."/>
            <person name="Arakawa K."/>
        </authorList>
    </citation>
    <scope>NUCLEOTIDE SEQUENCE [LARGE SCALE GENOMIC DNA]</scope>
</reference>
<accession>A0A4Y2FD36</accession>
<evidence type="ECO:0000256" key="1">
    <source>
        <dbReference type="SAM" id="MobiDB-lite"/>
    </source>
</evidence>
<feature type="region of interest" description="Disordered" evidence="1">
    <location>
        <begin position="78"/>
        <end position="101"/>
    </location>
</feature>
<dbReference type="EMBL" id="BGPR01000867">
    <property type="protein sequence ID" value="GBM38376.1"/>
    <property type="molecule type" value="Genomic_DNA"/>
</dbReference>
<organism evidence="2 3">
    <name type="scientific">Araneus ventricosus</name>
    <name type="common">Orbweaver spider</name>
    <name type="synonym">Epeira ventricosa</name>
    <dbReference type="NCBI Taxonomy" id="182803"/>
    <lineage>
        <taxon>Eukaryota</taxon>
        <taxon>Metazoa</taxon>
        <taxon>Ecdysozoa</taxon>
        <taxon>Arthropoda</taxon>
        <taxon>Chelicerata</taxon>
        <taxon>Arachnida</taxon>
        <taxon>Araneae</taxon>
        <taxon>Araneomorphae</taxon>
        <taxon>Entelegynae</taxon>
        <taxon>Araneoidea</taxon>
        <taxon>Araneidae</taxon>
        <taxon>Araneus</taxon>
    </lineage>
</organism>
<protein>
    <submittedName>
        <fullName evidence="2">Uncharacterized protein</fullName>
    </submittedName>
</protein>
<keyword evidence="3" id="KW-1185">Reference proteome</keyword>
<evidence type="ECO:0000313" key="2">
    <source>
        <dbReference type="EMBL" id="GBM38376.1"/>
    </source>
</evidence>